<feature type="non-terminal residue" evidence="2">
    <location>
        <position position="215"/>
    </location>
</feature>
<dbReference type="EMBL" id="CAJNJA010093808">
    <property type="protein sequence ID" value="CAE7941396.1"/>
    <property type="molecule type" value="Genomic_DNA"/>
</dbReference>
<keyword evidence="1" id="KW-1133">Transmembrane helix</keyword>
<dbReference type="Proteomes" id="UP000601435">
    <property type="component" value="Unassembled WGS sequence"/>
</dbReference>
<proteinExistence type="predicted"/>
<accession>A0A813CBD2</accession>
<keyword evidence="1" id="KW-0472">Membrane</keyword>
<feature type="non-terminal residue" evidence="2">
    <location>
        <position position="1"/>
    </location>
</feature>
<comment type="caution">
    <text evidence="2">The sequence shown here is derived from an EMBL/GenBank/DDBJ whole genome shotgun (WGS) entry which is preliminary data.</text>
</comment>
<keyword evidence="1" id="KW-0812">Transmembrane</keyword>
<organism evidence="2 3">
    <name type="scientific">Symbiodinium necroappetens</name>
    <dbReference type="NCBI Taxonomy" id="1628268"/>
    <lineage>
        <taxon>Eukaryota</taxon>
        <taxon>Sar</taxon>
        <taxon>Alveolata</taxon>
        <taxon>Dinophyceae</taxon>
        <taxon>Suessiales</taxon>
        <taxon>Symbiodiniaceae</taxon>
        <taxon>Symbiodinium</taxon>
    </lineage>
</organism>
<evidence type="ECO:0000256" key="1">
    <source>
        <dbReference type="SAM" id="Phobius"/>
    </source>
</evidence>
<feature type="transmembrane region" description="Helical" evidence="1">
    <location>
        <begin position="121"/>
        <end position="146"/>
    </location>
</feature>
<feature type="transmembrane region" description="Helical" evidence="1">
    <location>
        <begin position="71"/>
        <end position="95"/>
    </location>
</feature>
<gene>
    <name evidence="2" type="ORF">SNEC2469_LOCUS34267</name>
</gene>
<feature type="transmembrane region" description="Helical" evidence="1">
    <location>
        <begin position="166"/>
        <end position="187"/>
    </location>
</feature>
<protein>
    <submittedName>
        <fullName evidence="2">Uncharacterized protein</fullName>
    </submittedName>
</protein>
<feature type="transmembrane region" description="Helical" evidence="1">
    <location>
        <begin position="6"/>
        <end position="26"/>
    </location>
</feature>
<reference evidence="2" key="1">
    <citation type="submission" date="2021-02" db="EMBL/GenBank/DDBJ databases">
        <authorList>
            <person name="Dougan E. K."/>
            <person name="Rhodes N."/>
            <person name="Thang M."/>
            <person name="Chan C."/>
        </authorList>
    </citation>
    <scope>NUCLEOTIDE SEQUENCE</scope>
</reference>
<keyword evidence="3" id="KW-1185">Reference proteome</keyword>
<evidence type="ECO:0000313" key="3">
    <source>
        <dbReference type="Proteomes" id="UP000601435"/>
    </source>
</evidence>
<sequence length="215" mass="24177">YRRVALLFPAFHPWIALLRLSLLTSYKVRVSLIFLKLCTAASTSALFFTSSSPGPDSDPNCKKPQTLVAQLVQNTVVGVVSALLGDVIVFALFLVQNRSPIEKDWTEQSKRWQLRVWKCRAVAFWLIWLVYSLVCLVYTMLFLANVRLVDAQGWLMSTGMSLLQDLVILPLFLALALGLMASVALLSKGIRRRIEAKWLEGYADAEEQGSKEPEE</sequence>
<feature type="transmembrane region" description="Helical" evidence="1">
    <location>
        <begin position="33"/>
        <end position="51"/>
    </location>
</feature>
<evidence type="ECO:0000313" key="2">
    <source>
        <dbReference type="EMBL" id="CAE7941396.1"/>
    </source>
</evidence>
<dbReference type="OrthoDB" id="440910at2759"/>
<dbReference type="AlphaFoldDB" id="A0A813CBD2"/>
<name>A0A813CBD2_9DINO</name>